<evidence type="ECO:0008006" key="4">
    <source>
        <dbReference type="Google" id="ProtNLM"/>
    </source>
</evidence>
<dbReference type="Proteomes" id="UP001595818">
    <property type="component" value="Unassembled WGS sequence"/>
</dbReference>
<sequence>MNIVTSFVLAIIVFSFVSVSDQMKSGDRVVIGEKVHHDLYIAGGTVTINAPVEGDLIVAGGTITVSDSIAQDILAAGGTIVVDGFVGDDIRCAGGTVVFSGEILGDLIVAGGNVHLEKMAVINGNLVVTGGEITVDGRIKGDIKSAGGAFTLNGRVENNLEARGGKLTLNGSVQGKSLLVGNVIELGPDMIFEGDVVYWNKKGELDFKNTLTSGQPVFDSSYALENKHWYFLGFASILLVVWYLGTAFLMIFVIQYLFGGIFKKAAVTAVDTTMKSLGWGVLFIVGVPILVVLSIATIIGLPIGVITLLAYLTLLLFSTVMVALLAANAINNIYYQSAWGKTRIILTAFLIFIILKLVSLIPFIGQLVMLLLICLTLGALIVNIRWRPYGGTPGRPKTEVPSL</sequence>
<keyword evidence="1" id="KW-0472">Membrane</keyword>
<evidence type="ECO:0000313" key="2">
    <source>
        <dbReference type="EMBL" id="MFC4872467.1"/>
    </source>
</evidence>
<name>A0ABV9T165_9BACT</name>
<organism evidence="2 3">
    <name type="scientific">Negadavirga shengliensis</name>
    <dbReference type="NCBI Taxonomy" id="1389218"/>
    <lineage>
        <taxon>Bacteria</taxon>
        <taxon>Pseudomonadati</taxon>
        <taxon>Bacteroidota</taxon>
        <taxon>Cytophagia</taxon>
        <taxon>Cytophagales</taxon>
        <taxon>Cyclobacteriaceae</taxon>
        <taxon>Negadavirga</taxon>
    </lineage>
</organism>
<feature type="transmembrane region" description="Helical" evidence="1">
    <location>
        <begin position="279"/>
        <end position="303"/>
    </location>
</feature>
<reference evidence="3" key="1">
    <citation type="journal article" date="2019" name="Int. J. Syst. Evol. Microbiol.">
        <title>The Global Catalogue of Microorganisms (GCM) 10K type strain sequencing project: providing services to taxonomists for standard genome sequencing and annotation.</title>
        <authorList>
            <consortium name="The Broad Institute Genomics Platform"/>
            <consortium name="The Broad Institute Genome Sequencing Center for Infectious Disease"/>
            <person name="Wu L."/>
            <person name="Ma J."/>
        </authorList>
    </citation>
    <scope>NUCLEOTIDE SEQUENCE [LARGE SCALE GENOMIC DNA]</scope>
    <source>
        <strain evidence="3">CGMCC 4.7466</strain>
    </source>
</reference>
<keyword evidence="1" id="KW-0812">Transmembrane</keyword>
<feature type="transmembrane region" description="Helical" evidence="1">
    <location>
        <begin position="367"/>
        <end position="386"/>
    </location>
</feature>
<keyword evidence="3" id="KW-1185">Reference proteome</keyword>
<dbReference type="EMBL" id="JBHSJJ010000006">
    <property type="protein sequence ID" value="MFC4872467.1"/>
    <property type="molecule type" value="Genomic_DNA"/>
</dbReference>
<proteinExistence type="predicted"/>
<accession>A0ABV9T165</accession>
<dbReference type="SUPFAM" id="SSF51126">
    <property type="entry name" value="Pectin lyase-like"/>
    <property type="match status" value="1"/>
</dbReference>
<dbReference type="RefSeq" id="WP_377064885.1">
    <property type="nucleotide sequence ID" value="NZ_JBHSJJ010000006.1"/>
</dbReference>
<evidence type="ECO:0000256" key="1">
    <source>
        <dbReference type="SAM" id="Phobius"/>
    </source>
</evidence>
<dbReference type="InterPro" id="IPR011050">
    <property type="entry name" value="Pectin_lyase_fold/virulence"/>
</dbReference>
<feature type="transmembrane region" description="Helical" evidence="1">
    <location>
        <begin position="309"/>
        <end position="330"/>
    </location>
</feature>
<evidence type="ECO:0000313" key="3">
    <source>
        <dbReference type="Proteomes" id="UP001595818"/>
    </source>
</evidence>
<feature type="transmembrane region" description="Helical" evidence="1">
    <location>
        <begin position="229"/>
        <end position="258"/>
    </location>
</feature>
<gene>
    <name evidence="2" type="ORF">ACFPFU_12280</name>
</gene>
<protein>
    <recommendedName>
        <fullName evidence="4">Polymer-forming cytoskeletal protein</fullName>
    </recommendedName>
</protein>
<keyword evidence="1" id="KW-1133">Transmembrane helix</keyword>
<feature type="transmembrane region" description="Helical" evidence="1">
    <location>
        <begin position="342"/>
        <end position="361"/>
    </location>
</feature>
<comment type="caution">
    <text evidence="2">The sequence shown here is derived from an EMBL/GenBank/DDBJ whole genome shotgun (WGS) entry which is preliminary data.</text>
</comment>